<protein>
    <recommendedName>
        <fullName evidence="8">Rod shape-determining protein RodA</fullName>
    </recommendedName>
</protein>
<keyword evidence="4 6" id="KW-1133">Transmembrane helix</keyword>
<keyword evidence="3" id="KW-0133">Cell shape</keyword>
<comment type="subcellular location">
    <subcellularLocation>
        <location evidence="1">Membrane</location>
        <topology evidence="1">Multi-pass membrane protein</topology>
    </subcellularLocation>
</comment>
<evidence type="ECO:0000313" key="7">
    <source>
        <dbReference type="EMBL" id="SVC08967.1"/>
    </source>
</evidence>
<dbReference type="GO" id="GO:0051301">
    <property type="term" value="P:cell division"/>
    <property type="evidence" value="ECO:0007669"/>
    <property type="project" value="InterPro"/>
</dbReference>
<gene>
    <name evidence="7" type="ORF">METZ01_LOCUS261821</name>
</gene>
<dbReference type="EMBL" id="UINC01072953">
    <property type="protein sequence ID" value="SVC08967.1"/>
    <property type="molecule type" value="Genomic_DNA"/>
</dbReference>
<evidence type="ECO:0000256" key="4">
    <source>
        <dbReference type="ARBA" id="ARBA00022989"/>
    </source>
</evidence>
<dbReference type="GO" id="GO:0008360">
    <property type="term" value="P:regulation of cell shape"/>
    <property type="evidence" value="ECO:0007669"/>
    <property type="project" value="UniProtKB-KW"/>
</dbReference>
<dbReference type="AlphaFoldDB" id="A0A382JCG2"/>
<feature type="transmembrane region" description="Helical" evidence="6">
    <location>
        <begin position="90"/>
        <end position="110"/>
    </location>
</feature>
<evidence type="ECO:0000256" key="1">
    <source>
        <dbReference type="ARBA" id="ARBA00004141"/>
    </source>
</evidence>
<keyword evidence="5 6" id="KW-0472">Membrane</keyword>
<keyword evidence="2 6" id="KW-0812">Transmembrane</keyword>
<name>A0A382JCG2_9ZZZZ</name>
<feature type="non-terminal residue" evidence="7">
    <location>
        <position position="1"/>
    </location>
</feature>
<evidence type="ECO:0000256" key="5">
    <source>
        <dbReference type="ARBA" id="ARBA00023136"/>
    </source>
</evidence>
<proteinExistence type="predicted"/>
<feature type="transmembrane region" description="Helical" evidence="6">
    <location>
        <begin position="122"/>
        <end position="144"/>
    </location>
</feature>
<sequence length="181" mass="19552">VTVLLANLVAGTISTPLWNSLADYQKNRILVFLDPSVDPRGAGYHVIQSMVAIGSGGITGKGFMEGTQKRFNFLPEQHTDFIFSIIGEELGFLGTLSTLVLFGFILFTLLKMAEKTADTFAGLVIFGILGAWIVHVFVNVGMTISVVPVTGIPLPFISYGGSFLFMSWVAIGMATRVVQED</sequence>
<evidence type="ECO:0000256" key="6">
    <source>
        <dbReference type="SAM" id="Phobius"/>
    </source>
</evidence>
<dbReference type="GO" id="GO:0015648">
    <property type="term" value="F:lipid-linked peptidoglycan transporter activity"/>
    <property type="evidence" value="ECO:0007669"/>
    <property type="project" value="TreeGrafter"/>
</dbReference>
<accession>A0A382JCG2</accession>
<dbReference type="Pfam" id="PF01098">
    <property type="entry name" value="FTSW_RODA_SPOVE"/>
    <property type="match status" value="1"/>
</dbReference>
<evidence type="ECO:0008006" key="8">
    <source>
        <dbReference type="Google" id="ProtNLM"/>
    </source>
</evidence>
<dbReference type="PANTHER" id="PTHR30474">
    <property type="entry name" value="CELL CYCLE PROTEIN"/>
    <property type="match status" value="1"/>
</dbReference>
<organism evidence="7">
    <name type="scientific">marine metagenome</name>
    <dbReference type="NCBI Taxonomy" id="408172"/>
    <lineage>
        <taxon>unclassified sequences</taxon>
        <taxon>metagenomes</taxon>
        <taxon>ecological metagenomes</taxon>
    </lineage>
</organism>
<dbReference type="GO" id="GO:0005886">
    <property type="term" value="C:plasma membrane"/>
    <property type="evidence" value="ECO:0007669"/>
    <property type="project" value="TreeGrafter"/>
</dbReference>
<dbReference type="NCBIfam" id="NF037961">
    <property type="entry name" value="RodA_shape"/>
    <property type="match status" value="1"/>
</dbReference>
<feature type="transmembrane region" description="Helical" evidence="6">
    <location>
        <begin position="156"/>
        <end position="178"/>
    </location>
</feature>
<evidence type="ECO:0000256" key="2">
    <source>
        <dbReference type="ARBA" id="ARBA00022692"/>
    </source>
</evidence>
<evidence type="ECO:0000256" key="3">
    <source>
        <dbReference type="ARBA" id="ARBA00022960"/>
    </source>
</evidence>
<dbReference type="InterPro" id="IPR001182">
    <property type="entry name" value="FtsW/RodA"/>
</dbReference>
<dbReference type="PANTHER" id="PTHR30474:SF1">
    <property type="entry name" value="PEPTIDOGLYCAN GLYCOSYLTRANSFERASE MRDB"/>
    <property type="match status" value="1"/>
</dbReference>
<dbReference type="GO" id="GO:0032153">
    <property type="term" value="C:cell division site"/>
    <property type="evidence" value="ECO:0007669"/>
    <property type="project" value="TreeGrafter"/>
</dbReference>
<reference evidence="7" key="1">
    <citation type="submission" date="2018-05" db="EMBL/GenBank/DDBJ databases">
        <authorList>
            <person name="Lanie J.A."/>
            <person name="Ng W.-L."/>
            <person name="Kazmierczak K.M."/>
            <person name="Andrzejewski T.M."/>
            <person name="Davidsen T.M."/>
            <person name="Wayne K.J."/>
            <person name="Tettelin H."/>
            <person name="Glass J.I."/>
            <person name="Rusch D."/>
            <person name="Podicherti R."/>
            <person name="Tsui H.-C.T."/>
            <person name="Winkler M.E."/>
        </authorList>
    </citation>
    <scope>NUCLEOTIDE SEQUENCE</scope>
</reference>